<sequence length="69" mass="7814">MSDRILRANEVARRLGVTVDTLARWRRTGQGPRWQRIGCRVVGYSAMALEVWLEGQRQAMEAEPGSENA</sequence>
<dbReference type="InterPro" id="IPR041657">
    <property type="entry name" value="HTH_17"/>
</dbReference>
<protein>
    <submittedName>
        <fullName evidence="3">Putative DNA binding, helix-turn-helix domain containing protein</fullName>
    </submittedName>
</protein>
<dbReference type="AlphaFoldDB" id="A0A6M3M9V5"/>
<evidence type="ECO:0000313" key="3">
    <source>
        <dbReference type="EMBL" id="QJB04144.1"/>
    </source>
</evidence>
<accession>A0A6M3M9V5</accession>
<organism evidence="3">
    <name type="scientific">viral metagenome</name>
    <dbReference type="NCBI Taxonomy" id="1070528"/>
    <lineage>
        <taxon>unclassified sequences</taxon>
        <taxon>metagenomes</taxon>
        <taxon>organismal metagenomes</taxon>
    </lineage>
</organism>
<proteinExistence type="predicted"/>
<dbReference type="EMBL" id="MT143873">
    <property type="protein sequence ID" value="QJB04144.1"/>
    <property type="molecule type" value="Genomic_DNA"/>
</dbReference>
<dbReference type="Pfam" id="PF12728">
    <property type="entry name" value="HTH_17"/>
    <property type="match status" value="1"/>
</dbReference>
<evidence type="ECO:0000313" key="2">
    <source>
        <dbReference type="EMBL" id="QJB00328.1"/>
    </source>
</evidence>
<dbReference type="InterPro" id="IPR009061">
    <property type="entry name" value="DNA-bd_dom_put_sf"/>
</dbReference>
<gene>
    <name evidence="2" type="ORF">MM171A00607_0021</name>
    <name evidence="3" type="ORF">MM171B00441_0021</name>
</gene>
<dbReference type="EMBL" id="MT143689">
    <property type="protein sequence ID" value="QJB00328.1"/>
    <property type="molecule type" value="Genomic_DNA"/>
</dbReference>
<reference evidence="3" key="1">
    <citation type="submission" date="2020-03" db="EMBL/GenBank/DDBJ databases">
        <title>The deep terrestrial virosphere.</title>
        <authorList>
            <person name="Holmfeldt K."/>
            <person name="Nilsson E."/>
            <person name="Simone D."/>
            <person name="Lopez-Fernandez M."/>
            <person name="Wu X."/>
            <person name="de Brujin I."/>
            <person name="Lundin D."/>
            <person name="Andersson A."/>
            <person name="Bertilsson S."/>
            <person name="Dopson M."/>
        </authorList>
    </citation>
    <scope>NUCLEOTIDE SEQUENCE</scope>
    <source>
        <strain evidence="2">MM171A00607</strain>
        <strain evidence="3">MM171B00441</strain>
    </source>
</reference>
<feature type="domain" description="Helix-turn-helix" evidence="1">
    <location>
        <begin position="6"/>
        <end position="57"/>
    </location>
</feature>
<evidence type="ECO:0000259" key="1">
    <source>
        <dbReference type="Pfam" id="PF12728"/>
    </source>
</evidence>
<dbReference type="SUPFAM" id="SSF46955">
    <property type="entry name" value="Putative DNA-binding domain"/>
    <property type="match status" value="1"/>
</dbReference>
<name>A0A6M3M9V5_9ZZZZ</name>